<dbReference type="SUPFAM" id="SSF48264">
    <property type="entry name" value="Cytochrome P450"/>
    <property type="match status" value="1"/>
</dbReference>
<dbReference type="PRINTS" id="PR00385">
    <property type="entry name" value="P450"/>
</dbReference>
<dbReference type="EMBL" id="KN832020">
    <property type="protein sequence ID" value="KIN97997.1"/>
    <property type="molecule type" value="Genomic_DNA"/>
</dbReference>
<keyword evidence="6 15" id="KW-0812">Transmembrane</keyword>
<reference evidence="16 17" key="1">
    <citation type="submission" date="2014-04" db="EMBL/GenBank/DDBJ databases">
        <authorList>
            <consortium name="DOE Joint Genome Institute"/>
            <person name="Kuo A."/>
            <person name="Kohler A."/>
            <person name="Costa M.D."/>
            <person name="Nagy L.G."/>
            <person name="Floudas D."/>
            <person name="Copeland A."/>
            <person name="Barry K.W."/>
            <person name="Cichocki N."/>
            <person name="Veneault-Fourrey C."/>
            <person name="LaButti K."/>
            <person name="Lindquist E.A."/>
            <person name="Lipzen A."/>
            <person name="Lundell T."/>
            <person name="Morin E."/>
            <person name="Murat C."/>
            <person name="Sun H."/>
            <person name="Tunlid A."/>
            <person name="Henrissat B."/>
            <person name="Grigoriev I.V."/>
            <person name="Hibbett D.S."/>
            <person name="Martin F."/>
            <person name="Nordberg H.P."/>
            <person name="Cantor M.N."/>
            <person name="Hua S.X."/>
        </authorList>
    </citation>
    <scope>NUCLEOTIDE SEQUENCE [LARGE SCALE GENOMIC DNA]</scope>
    <source>
        <strain evidence="16 17">Marx 270</strain>
    </source>
</reference>
<gene>
    <name evidence="16" type="ORF">M404DRAFT_1005687</name>
</gene>
<comment type="pathway">
    <text evidence="3">Secondary metabolite biosynthesis; terpenoid biosynthesis.</text>
</comment>
<dbReference type="Proteomes" id="UP000054217">
    <property type="component" value="Unassembled WGS sequence"/>
</dbReference>
<dbReference type="GO" id="GO:0005506">
    <property type="term" value="F:iron ion binding"/>
    <property type="evidence" value="ECO:0007669"/>
    <property type="project" value="InterPro"/>
</dbReference>
<dbReference type="Pfam" id="PF00067">
    <property type="entry name" value="p450"/>
    <property type="match status" value="1"/>
</dbReference>
<dbReference type="InParanoid" id="A0A0C3IM19"/>
<evidence type="ECO:0000256" key="11">
    <source>
        <dbReference type="ARBA" id="ARBA00023033"/>
    </source>
</evidence>
<evidence type="ECO:0000256" key="14">
    <source>
        <dbReference type="RuleBase" id="RU000461"/>
    </source>
</evidence>
<protein>
    <recommendedName>
        <fullName evidence="18">Cytochrome P450</fullName>
    </recommendedName>
</protein>
<keyword evidence="9 14" id="KW-0560">Oxidoreductase</keyword>
<comment type="subcellular location">
    <subcellularLocation>
        <location evidence="2">Membrane</location>
    </subcellularLocation>
</comment>
<feature type="binding site" description="axial binding residue" evidence="13">
    <location>
        <position position="465"/>
    </location>
    <ligand>
        <name>heme</name>
        <dbReference type="ChEBI" id="CHEBI:30413"/>
    </ligand>
    <ligandPart>
        <name>Fe</name>
        <dbReference type="ChEBI" id="CHEBI:18248"/>
    </ligandPart>
</feature>
<dbReference type="HOGENOM" id="CLU_001570_5_11_1"/>
<keyword evidence="10 13" id="KW-0408">Iron</keyword>
<dbReference type="PANTHER" id="PTHR24305">
    <property type="entry name" value="CYTOCHROME P450"/>
    <property type="match status" value="1"/>
</dbReference>
<evidence type="ECO:0000256" key="5">
    <source>
        <dbReference type="ARBA" id="ARBA00022617"/>
    </source>
</evidence>
<dbReference type="InterPro" id="IPR050121">
    <property type="entry name" value="Cytochrome_P450_monoxygenase"/>
</dbReference>
<keyword evidence="17" id="KW-1185">Reference proteome</keyword>
<evidence type="ECO:0000256" key="7">
    <source>
        <dbReference type="ARBA" id="ARBA00022723"/>
    </source>
</evidence>
<evidence type="ECO:0000256" key="9">
    <source>
        <dbReference type="ARBA" id="ARBA00023002"/>
    </source>
</evidence>
<evidence type="ECO:0000313" key="17">
    <source>
        <dbReference type="Proteomes" id="UP000054217"/>
    </source>
</evidence>
<dbReference type="InterPro" id="IPR001128">
    <property type="entry name" value="Cyt_P450"/>
</dbReference>
<organism evidence="16 17">
    <name type="scientific">Pisolithus tinctorius Marx 270</name>
    <dbReference type="NCBI Taxonomy" id="870435"/>
    <lineage>
        <taxon>Eukaryota</taxon>
        <taxon>Fungi</taxon>
        <taxon>Dikarya</taxon>
        <taxon>Basidiomycota</taxon>
        <taxon>Agaricomycotina</taxon>
        <taxon>Agaricomycetes</taxon>
        <taxon>Agaricomycetidae</taxon>
        <taxon>Boletales</taxon>
        <taxon>Sclerodermatineae</taxon>
        <taxon>Pisolithaceae</taxon>
        <taxon>Pisolithus</taxon>
    </lineage>
</organism>
<dbReference type="GO" id="GO:0016705">
    <property type="term" value="F:oxidoreductase activity, acting on paired donors, with incorporation or reduction of molecular oxygen"/>
    <property type="evidence" value="ECO:0007669"/>
    <property type="project" value="InterPro"/>
</dbReference>
<keyword evidence="5 13" id="KW-0349">Heme</keyword>
<dbReference type="InterPro" id="IPR036396">
    <property type="entry name" value="Cyt_P450_sf"/>
</dbReference>
<dbReference type="PRINTS" id="PR00463">
    <property type="entry name" value="EP450I"/>
</dbReference>
<comment type="similarity">
    <text evidence="4 14">Belongs to the cytochrome P450 family.</text>
</comment>
<keyword evidence="11 14" id="KW-0503">Monooxygenase</keyword>
<evidence type="ECO:0000256" key="8">
    <source>
        <dbReference type="ARBA" id="ARBA00022989"/>
    </source>
</evidence>
<evidence type="ECO:0000256" key="4">
    <source>
        <dbReference type="ARBA" id="ARBA00010617"/>
    </source>
</evidence>
<dbReference type="InterPro" id="IPR002401">
    <property type="entry name" value="Cyt_P450_E_grp-I"/>
</dbReference>
<evidence type="ECO:0000313" key="16">
    <source>
        <dbReference type="EMBL" id="KIN97997.1"/>
    </source>
</evidence>
<sequence length="524" mass="58259">MNVELWTTASCTTILAVAVFICLFEGRRRSQELLRDVPMPGGASLLWGHERMVSQMSVGEAYAQWMDQLHSQTIKIRGALFKPDILVVADPLAATHIMQRHVYDYPHSDVVRPRIARLLGRSLGWVEGETEHKRMRNLVAPSLAPDALRSGTADTYGAAEKLADNLEMHLLEHGGSTVVSIVDWVNQATLEAIGRLGFGHDFGGGRNGDAQKILGVWRTMAAMGVSRVGPMAVMMLRRFPIFNSLPLKALRVQGDVRKTIHEGVAKELLRRNASTDLRIRDNDLLARLISAHEAGSIEADELMDHISMFIMAGSETTAQSLAYAIWELALNPHVQTRLREEATAYHGSPSYDDLQTQLPYLDAVTREVLRLHPALPYMERVSSKEDVLPLRHPITGKQGQELSSIPIAAGQTVIIPITTINTMCSVWGDGKKFRPDRWMGDLPPKDLCSTGWSRMLTFSDGPRICIGYKFAILQFKVILLTLVRRFEFKDTGVRVIDKVASSLQPVVQGQEELGPRLPVHVSLC</sequence>
<keyword evidence="7 13" id="KW-0479">Metal-binding</keyword>
<dbReference type="PANTHER" id="PTHR24305:SF166">
    <property type="entry name" value="CYTOCHROME P450 12A4, MITOCHONDRIAL-RELATED"/>
    <property type="match status" value="1"/>
</dbReference>
<proteinExistence type="inferred from homology"/>
<evidence type="ECO:0000256" key="1">
    <source>
        <dbReference type="ARBA" id="ARBA00001971"/>
    </source>
</evidence>
<evidence type="ECO:0000256" key="10">
    <source>
        <dbReference type="ARBA" id="ARBA00023004"/>
    </source>
</evidence>
<dbReference type="GO" id="GO:0004497">
    <property type="term" value="F:monooxygenase activity"/>
    <property type="evidence" value="ECO:0007669"/>
    <property type="project" value="UniProtKB-KW"/>
</dbReference>
<evidence type="ECO:0008006" key="18">
    <source>
        <dbReference type="Google" id="ProtNLM"/>
    </source>
</evidence>
<evidence type="ECO:0000256" key="15">
    <source>
        <dbReference type="SAM" id="Phobius"/>
    </source>
</evidence>
<evidence type="ECO:0000256" key="3">
    <source>
        <dbReference type="ARBA" id="ARBA00004721"/>
    </source>
</evidence>
<evidence type="ECO:0000256" key="2">
    <source>
        <dbReference type="ARBA" id="ARBA00004370"/>
    </source>
</evidence>
<name>A0A0C3IM19_PISTI</name>
<evidence type="ECO:0000256" key="12">
    <source>
        <dbReference type="ARBA" id="ARBA00023136"/>
    </source>
</evidence>
<keyword evidence="8 15" id="KW-1133">Transmembrane helix</keyword>
<dbReference type="GO" id="GO:0016020">
    <property type="term" value="C:membrane"/>
    <property type="evidence" value="ECO:0007669"/>
    <property type="project" value="UniProtKB-SubCell"/>
</dbReference>
<keyword evidence="12 15" id="KW-0472">Membrane</keyword>
<accession>A0A0C3IM19</accession>
<comment type="cofactor">
    <cofactor evidence="1 13">
        <name>heme</name>
        <dbReference type="ChEBI" id="CHEBI:30413"/>
    </cofactor>
</comment>
<reference evidence="17" key="2">
    <citation type="submission" date="2015-01" db="EMBL/GenBank/DDBJ databases">
        <title>Evolutionary Origins and Diversification of the Mycorrhizal Mutualists.</title>
        <authorList>
            <consortium name="DOE Joint Genome Institute"/>
            <consortium name="Mycorrhizal Genomics Consortium"/>
            <person name="Kohler A."/>
            <person name="Kuo A."/>
            <person name="Nagy L.G."/>
            <person name="Floudas D."/>
            <person name="Copeland A."/>
            <person name="Barry K.W."/>
            <person name="Cichocki N."/>
            <person name="Veneault-Fourrey C."/>
            <person name="LaButti K."/>
            <person name="Lindquist E.A."/>
            <person name="Lipzen A."/>
            <person name="Lundell T."/>
            <person name="Morin E."/>
            <person name="Murat C."/>
            <person name="Riley R."/>
            <person name="Ohm R."/>
            <person name="Sun H."/>
            <person name="Tunlid A."/>
            <person name="Henrissat B."/>
            <person name="Grigoriev I.V."/>
            <person name="Hibbett D.S."/>
            <person name="Martin F."/>
        </authorList>
    </citation>
    <scope>NUCLEOTIDE SEQUENCE [LARGE SCALE GENOMIC DNA]</scope>
    <source>
        <strain evidence="17">Marx 270</strain>
    </source>
</reference>
<dbReference type="AlphaFoldDB" id="A0A0C3IM19"/>
<dbReference type="OrthoDB" id="1470350at2759"/>
<dbReference type="GO" id="GO:0020037">
    <property type="term" value="F:heme binding"/>
    <property type="evidence" value="ECO:0007669"/>
    <property type="project" value="InterPro"/>
</dbReference>
<dbReference type="InterPro" id="IPR017972">
    <property type="entry name" value="Cyt_P450_CS"/>
</dbReference>
<feature type="transmembrane region" description="Helical" evidence="15">
    <location>
        <begin position="6"/>
        <end position="24"/>
    </location>
</feature>
<evidence type="ECO:0000256" key="13">
    <source>
        <dbReference type="PIRSR" id="PIRSR602401-1"/>
    </source>
</evidence>
<dbReference type="STRING" id="870435.A0A0C3IM19"/>
<evidence type="ECO:0000256" key="6">
    <source>
        <dbReference type="ARBA" id="ARBA00022692"/>
    </source>
</evidence>
<dbReference type="Gene3D" id="1.10.630.10">
    <property type="entry name" value="Cytochrome P450"/>
    <property type="match status" value="1"/>
</dbReference>
<dbReference type="PROSITE" id="PS00086">
    <property type="entry name" value="CYTOCHROME_P450"/>
    <property type="match status" value="1"/>
</dbReference>